<evidence type="ECO:0000313" key="2">
    <source>
        <dbReference type="EMBL" id="PZQ50695.1"/>
    </source>
</evidence>
<name>A0A2W5NIS2_RHOSU</name>
<reference evidence="2 3" key="1">
    <citation type="submission" date="2017-08" db="EMBL/GenBank/DDBJ databases">
        <title>Infants hospitalized years apart are colonized by the same room-sourced microbial strains.</title>
        <authorList>
            <person name="Brooks B."/>
            <person name="Olm M.R."/>
            <person name="Firek B.A."/>
            <person name="Baker R."/>
            <person name="Thomas B.C."/>
            <person name="Morowitz M.J."/>
            <person name="Banfield J.F."/>
        </authorList>
    </citation>
    <scope>NUCLEOTIDE SEQUENCE [LARGE SCALE GENOMIC DNA]</scope>
    <source>
        <strain evidence="2">S2_005_002_R2_34</strain>
    </source>
</reference>
<gene>
    <name evidence="2" type="ORF">DI556_06130</name>
</gene>
<feature type="domain" description="Aminoglycoside phosphotransferase" evidence="1">
    <location>
        <begin position="135"/>
        <end position="347"/>
    </location>
</feature>
<sequence length="712" mass="75068">MALCDADRAIVARDPALPGLALALDAEALGRELGRGPLVPRYLRYKPGETCTAQFDDGGAGLTLRAVTEARYAIYRERDSWTRPGAPARFLDGFRVVVLPGSADRTIKAARDLLAPERAPATLARLLGAGPDRLVLLKHKPGRRLVARIDRDGRPYALVKAVPRDAFAALRGSAETAAARGAGPILGMDAERGLVAQTWVPGATADPFRATPEDFAAIGRTLATLHLGTVAEAAPAALPGGEALAALAALAPELAPEARALSEGMAFFGPRAPEPIAFRHGDFSADQVILTEDGPAFIDWDRAGPGPARGDLGSFLARLDADVLLNGLAEDRAAALGDAFLAGYAALAGPLDAERVALHRAAALAALAAEPFRERRPDWPRGATALLRRAAALAGPAGALSRALDRDGLEAEISALRGAALRLEPPRVLRDRPGRRALIAYRGADAAGRRFEAYGKLRVKGLDTRTPALHRRLAATGLGDAAAVPEALGTLPGRRLWLQERVEGRLLTDLLAPSADPRFARAAGAALARLHGVPIEGTPPPDWTLADETAALRDALRRAAAARPDLAARLVALGDDLAAAVAALPAVPSKGIHRDFYPDQVILDDTRAWLLDLDLFARGDPAIDIANFIAHLRELGLRTRGDAGALADQEHAFRLGYSEIGPPPPDPERIELLARVSLARHAWISLRVPGRAHVTEQVIARAAMDAPAFGGG</sequence>
<organism evidence="2 3">
    <name type="scientific">Rhodovulum sulfidophilum</name>
    <name type="common">Rhodobacter sulfidophilus</name>
    <dbReference type="NCBI Taxonomy" id="35806"/>
    <lineage>
        <taxon>Bacteria</taxon>
        <taxon>Pseudomonadati</taxon>
        <taxon>Pseudomonadota</taxon>
        <taxon>Alphaproteobacteria</taxon>
        <taxon>Rhodobacterales</taxon>
        <taxon>Paracoccaceae</taxon>
        <taxon>Rhodovulum</taxon>
    </lineage>
</organism>
<dbReference type="EMBL" id="QFPW01000003">
    <property type="protein sequence ID" value="PZQ50695.1"/>
    <property type="molecule type" value="Genomic_DNA"/>
</dbReference>
<dbReference type="Pfam" id="PF01636">
    <property type="entry name" value="APH"/>
    <property type="match status" value="2"/>
</dbReference>
<dbReference type="Gene3D" id="3.90.1200.10">
    <property type="match status" value="2"/>
</dbReference>
<dbReference type="Proteomes" id="UP000249185">
    <property type="component" value="Unassembled WGS sequence"/>
</dbReference>
<dbReference type="InterPro" id="IPR002575">
    <property type="entry name" value="Aminoglycoside_PTrfase"/>
</dbReference>
<dbReference type="SUPFAM" id="SSF56112">
    <property type="entry name" value="Protein kinase-like (PK-like)"/>
    <property type="match status" value="2"/>
</dbReference>
<evidence type="ECO:0000259" key="1">
    <source>
        <dbReference type="Pfam" id="PF01636"/>
    </source>
</evidence>
<feature type="domain" description="Aminoglycoside phosphotransferase" evidence="1">
    <location>
        <begin position="469"/>
        <end position="653"/>
    </location>
</feature>
<dbReference type="AlphaFoldDB" id="A0A2W5NIS2"/>
<protein>
    <recommendedName>
        <fullName evidence="1">Aminoglycoside phosphotransferase domain-containing protein</fullName>
    </recommendedName>
</protein>
<accession>A0A2W5NIS2</accession>
<comment type="caution">
    <text evidence="2">The sequence shown here is derived from an EMBL/GenBank/DDBJ whole genome shotgun (WGS) entry which is preliminary data.</text>
</comment>
<evidence type="ECO:0000313" key="3">
    <source>
        <dbReference type="Proteomes" id="UP000249185"/>
    </source>
</evidence>
<proteinExistence type="predicted"/>
<dbReference type="InterPro" id="IPR011009">
    <property type="entry name" value="Kinase-like_dom_sf"/>
</dbReference>